<organism evidence="4 5">
    <name type="scientific">Murimonas intestini</name>
    <dbReference type="NCBI Taxonomy" id="1337051"/>
    <lineage>
        <taxon>Bacteria</taxon>
        <taxon>Bacillati</taxon>
        <taxon>Bacillota</taxon>
        <taxon>Clostridia</taxon>
        <taxon>Lachnospirales</taxon>
        <taxon>Lachnospiraceae</taxon>
        <taxon>Murimonas</taxon>
    </lineage>
</organism>
<dbReference type="PANTHER" id="PTHR43649:SF29">
    <property type="entry name" value="OSMOPROTECTIVE COMPOUNDS-BINDING PROTEIN GGTB"/>
    <property type="match status" value="1"/>
</dbReference>
<sequence length="435" mass="47393">MKKKLLATMLSASMIMTMAAGSVSLAAENTEDPQLEKTIKILSIWAEDNDNGVLIKSICDQYKEINPNFNYEYELVSADNLKQKVATLAASNDLPDIFVYEAGKPIVELIEADKIVDVGAELKTLGIEDNLNPSAVALLKNLSGTDTIYDLPLGHNVEGFWYNKALFEEAGVEVPNTWDEFEDVLKTLSDKGIQPLAAGGSDKWGVTRLINAYAVRTMGADALSKADQGEASYTDEGYVAAAQKIQDWATAGYFGEGVTTVDMNTAGTMLMSGDAAIFYNGSWFTSNLNNESENLAGADGIGFFNVPVVDETISPADEYSMNCGNILCFSKDKYDEASSYFLKYFVENIGNEAMEKQGSLKGYTYDVSDDSVSGYTKVVLDEIGKAQSAFTWWEATMNSETSTVAQENVQTLLNGDMTALEYMESIQDAHDMSAL</sequence>
<keyword evidence="5" id="KW-1185">Reference proteome</keyword>
<evidence type="ECO:0000313" key="5">
    <source>
        <dbReference type="Proteomes" id="UP000245412"/>
    </source>
</evidence>
<dbReference type="InterPro" id="IPR050490">
    <property type="entry name" value="Bact_solute-bd_prot1"/>
</dbReference>
<accession>A0AB73T3R5</accession>
<evidence type="ECO:0000256" key="2">
    <source>
        <dbReference type="ARBA" id="ARBA00022448"/>
    </source>
</evidence>
<proteinExistence type="inferred from homology"/>
<dbReference type="AlphaFoldDB" id="A0AB73T3R5"/>
<comment type="similarity">
    <text evidence="1">Belongs to the bacterial solute-binding protein 1 family.</text>
</comment>
<protein>
    <submittedName>
        <fullName evidence="4">Carbohydrate ABC transporter substrate-binding protein (CUT1 family)</fullName>
    </submittedName>
</protein>
<comment type="caution">
    <text evidence="4">The sequence shown here is derived from an EMBL/GenBank/DDBJ whole genome shotgun (WGS) entry which is preliminary data.</text>
</comment>
<reference evidence="4 5" key="1">
    <citation type="submission" date="2018-05" db="EMBL/GenBank/DDBJ databases">
        <authorList>
            <person name="Goeker M."/>
            <person name="Huntemann M."/>
            <person name="Clum A."/>
            <person name="Pillay M."/>
            <person name="Palaniappan K."/>
            <person name="Varghese N."/>
            <person name="Mikhailova N."/>
            <person name="Stamatis D."/>
            <person name="Reddy T."/>
            <person name="Daum C."/>
            <person name="Shapiro N."/>
            <person name="Ivanova N."/>
            <person name="Kyrpides N."/>
            <person name="Woyke T."/>
        </authorList>
    </citation>
    <scope>NUCLEOTIDE SEQUENCE [LARGE SCALE GENOMIC DNA]</scope>
    <source>
        <strain evidence="4 5">DSM 26524</strain>
    </source>
</reference>
<feature type="signal peptide" evidence="3">
    <location>
        <begin position="1"/>
        <end position="19"/>
    </location>
</feature>
<keyword evidence="3" id="KW-0732">Signal</keyword>
<dbReference type="Proteomes" id="UP000245412">
    <property type="component" value="Unassembled WGS sequence"/>
</dbReference>
<dbReference type="PANTHER" id="PTHR43649">
    <property type="entry name" value="ARABINOSE-BINDING PROTEIN-RELATED"/>
    <property type="match status" value="1"/>
</dbReference>
<dbReference type="RefSeq" id="WP_109626459.1">
    <property type="nucleotide sequence ID" value="NZ_CABJAT010000006.1"/>
</dbReference>
<dbReference type="EMBL" id="QGGY01000006">
    <property type="protein sequence ID" value="PWJ75516.1"/>
    <property type="molecule type" value="Genomic_DNA"/>
</dbReference>
<feature type="chain" id="PRO_5044496891" evidence="3">
    <location>
        <begin position="20"/>
        <end position="435"/>
    </location>
</feature>
<keyword evidence="2" id="KW-0813">Transport</keyword>
<dbReference type="Pfam" id="PF01547">
    <property type="entry name" value="SBP_bac_1"/>
    <property type="match status" value="1"/>
</dbReference>
<evidence type="ECO:0000256" key="3">
    <source>
        <dbReference type="SAM" id="SignalP"/>
    </source>
</evidence>
<evidence type="ECO:0000313" key="4">
    <source>
        <dbReference type="EMBL" id="PWJ75516.1"/>
    </source>
</evidence>
<dbReference type="Gene3D" id="3.40.190.10">
    <property type="entry name" value="Periplasmic binding protein-like II"/>
    <property type="match status" value="2"/>
</dbReference>
<name>A0AB73T3R5_9FIRM</name>
<gene>
    <name evidence="4" type="ORF">C7383_10686</name>
</gene>
<dbReference type="InterPro" id="IPR006059">
    <property type="entry name" value="SBP"/>
</dbReference>
<evidence type="ECO:0000256" key="1">
    <source>
        <dbReference type="ARBA" id="ARBA00008520"/>
    </source>
</evidence>
<dbReference type="SUPFAM" id="SSF53850">
    <property type="entry name" value="Periplasmic binding protein-like II"/>
    <property type="match status" value="1"/>
</dbReference>